<dbReference type="Pfam" id="PF04009">
    <property type="entry name" value="DUF356"/>
    <property type="match status" value="1"/>
</dbReference>
<dbReference type="EMBL" id="FZMP01000189">
    <property type="protein sequence ID" value="SNQ61638.1"/>
    <property type="molecule type" value="Genomic_DNA"/>
</dbReference>
<dbReference type="AlphaFoldDB" id="A0A284VR02"/>
<evidence type="ECO:0000313" key="2">
    <source>
        <dbReference type="Proteomes" id="UP000218615"/>
    </source>
</evidence>
<evidence type="ECO:0000313" key="1">
    <source>
        <dbReference type="EMBL" id="SNQ61638.1"/>
    </source>
</evidence>
<dbReference type="RefSeq" id="WP_218838018.1">
    <property type="nucleotide sequence ID" value="NZ_FZMP01000189.1"/>
</dbReference>
<dbReference type="Proteomes" id="UP000218615">
    <property type="component" value="Unassembled WGS sequence"/>
</dbReference>
<protein>
    <recommendedName>
        <fullName evidence="3">DUF356 domain-containing protein</fullName>
    </recommendedName>
</protein>
<proteinExistence type="predicted"/>
<keyword evidence="2" id="KW-1185">Reference proteome</keyword>
<sequence>MNLLEKQGETNINCLAVVRADDISKVKTALCDLVRYARLTFADNARRLEPAFADNILIHVMKSPLRTCCEAASIVPLADEPSAAIGRLRKIHPPAHVIIVSPRHEIYHELVNYVDILPEIDLTLEPKAYSEPVQQAEEAEI</sequence>
<evidence type="ECO:0008006" key="3">
    <source>
        <dbReference type="Google" id="ProtNLM"/>
    </source>
</evidence>
<accession>A0A284VR02</accession>
<reference evidence="2" key="1">
    <citation type="submission" date="2017-06" db="EMBL/GenBank/DDBJ databases">
        <authorList>
            <person name="Cremers G."/>
        </authorList>
    </citation>
    <scope>NUCLEOTIDE SEQUENCE [LARGE SCALE GENOMIC DNA]</scope>
</reference>
<name>A0A284VR02_9EURY</name>
<organism evidence="1 2">
    <name type="scientific">Candidatus Methanoperedens nitratireducens</name>
    <dbReference type="NCBI Taxonomy" id="1392998"/>
    <lineage>
        <taxon>Archaea</taxon>
        <taxon>Methanobacteriati</taxon>
        <taxon>Methanobacteriota</taxon>
        <taxon>Stenosarchaea group</taxon>
        <taxon>Methanomicrobia</taxon>
        <taxon>Methanosarcinales</taxon>
        <taxon>ANME-2 cluster</taxon>
        <taxon>Candidatus Methanoperedentaceae</taxon>
        <taxon>Candidatus Methanoperedens</taxon>
    </lineage>
</organism>
<dbReference type="OrthoDB" id="73585at2157"/>
<dbReference type="InterPro" id="IPR007154">
    <property type="entry name" value="DUF356"/>
</dbReference>
<dbReference type="STRING" id="1392998.ANME2D_01677"/>
<gene>
    <name evidence="1" type="ORF">MNV_430006</name>
</gene>